<dbReference type="Pfam" id="PF07508">
    <property type="entry name" value="Recombinase"/>
    <property type="match status" value="1"/>
</dbReference>
<name>A0ABV1MN90_9BACI</name>
<sequence length="548" mass="63658">MKTIIYYRVSTKLQEDRYSLKAQKEELTRYALSQGWEIVAEFKDVDSGGKLNKEGLNGLMDFVEENAADIVLCVDQDRLSRLDTLNWEFLKDVLRDNKVKIAEPGTIVDLANEDDEFISDLKNLIAQREKRAIVRRMMRGKRQRTREGKGWGPTPSEYIYDKSTGTYKINEKWAWVYLFMKEAYLDKNMGDVAIAEALNMITKTPRGKAWTTSIVSHKLTSEVYCGRMIKKFSNGEKIVVENVYPILCTDEEHQKILVKRKSKYRRRPEGDPQILRRVDMTCAYCGKKMAVRMSGVKGRWLHFYIGHQSDCHLEAINTIRVEPNFIKALKDIIKNETLAKQYIQIEYNDEDLQRIENEINMTHKLMNDIKSKIDRLLPLYLDGTWSKEQLNSQKALLENELKLHEGRYNQITNKQELIKANLFNYDVVMQYLSVAERFDILLEKSEQMEIIGHLFPTATVYEDKIIFNSLLPNNVPLDISVHIAPDPYKRAKIISSGVDPQGKYNRIQQYLKDNPESSVQAAANALKIPTSTAYRLEKKFGKFKSKDY</sequence>
<accession>A0ABV1MN90</accession>
<dbReference type="SMART" id="SM00857">
    <property type="entry name" value="Resolvase"/>
    <property type="match status" value="1"/>
</dbReference>
<dbReference type="SUPFAM" id="SSF53041">
    <property type="entry name" value="Resolvase-like"/>
    <property type="match status" value="1"/>
</dbReference>
<reference evidence="3 4" key="1">
    <citation type="submission" date="2024-06" db="EMBL/GenBank/DDBJ databases">
        <title>Lysinibacillus zambalefons sp. nov., a Novel Firmicute Isolated from the Poon Bato Zambales Hyperalkaline Spring.</title>
        <authorList>
            <person name="Aja J.A."/>
            <person name="Lazaro J.E.H."/>
            <person name="Llorin L.D."/>
            <person name="Lim K.R."/>
            <person name="Teodosio J."/>
            <person name="Dalisay D.S."/>
        </authorList>
    </citation>
    <scope>NUCLEOTIDE SEQUENCE [LARGE SCALE GENOMIC DNA]</scope>
    <source>
        <strain evidence="3 4">M3</strain>
    </source>
</reference>
<gene>
    <name evidence="3" type="ORF">ABNX05_05070</name>
</gene>
<dbReference type="PANTHER" id="PTHR30461:SF23">
    <property type="entry name" value="DNA RECOMBINASE-RELATED"/>
    <property type="match status" value="1"/>
</dbReference>
<dbReference type="Gene3D" id="3.90.1750.20">
    <property type="entry name" value="Putative Large Serine Recombinase, Chain B, Domain 2"/>
    <property type="match status" value="1"/>
</dbReference>
<dbReference type="Pfam" id="PF00239">
    <property type="entry name" value="Resolvase"/>
    <property type="match status" value="1"/>
</dbReference>
<feature type="coiled-coil region" evidence="1">
    <location>
        <begin position="352"/>
        <end position="414"/>
    </location>
</feature>
<protein>
    <submittedName>
        <fullName evidence="3">Recombinase family protein</fullName>
    </submittedName>
</protein>
<evidence type="ECO:0000259" key="2">
    <source>
        <dbReference type="PROSITE" id="PS51736"/>
    </source>
</evidence>
<keyword evidence="4" id="KW-1185">Reference proteome</keyword>
<dbReference type="Proteomes" id="UP001478862">
    <property type="component" value="Unassembled WGS sequence"/>
</dbReference>
<dbReference type="InterPro" id="IPR036162">
    <property type="entry name" value="Resolvase-like_N_sf"/>
</dbReference>
<evidence type="ECO:0000256" key="1">
    <source>
        <dbReference type="SAM" id="Coils"/>
    </source>
</evidence>
<dbReference type="InterPro" id="IPR011109">
    <property type="entry name" value="DNA_bind_recombinase_dom"/>
</dbReference>
<dbReference type="InterPro" id="IPR050639">
    <property type="entry name" value="SSR_resolvase"/>
</dbReference>
<evidence type="ECO:0000313" key="4">
    <source>
        <dbReference type="Proteomes" id="UP001478862"/>
    </source>
</evidence>
<dbReference type="Gene3D" id="3.40.50.1390">
    <property type="entry name" value="Resolvase, N-terminal catalytic domain"/>
    <property type="match status" value="1"/>
</dbReference>
<comment type="caution">
    <text evidence="3">The sequence shown here is derived from an EMBL/GenBank/DDBJ whole genome shotgun (WGS) entry which is preliminary data.</text>
</comment>
<evidence type="ECO:0000313" key="3">
    <source>
        <dbReference type="EMBL" id="MEQ6353980.1"/>
    </source>
</evidence>
<dbReference type="InterPro" id="IPR006119">
    <property type="entry name" value="Resolv_N"/>
</dbReference>
<organism evidence="3 4">
    <name type="scientific">Lysinibacillus zambalensis</name>
    <dbReference type="NCBI Taxonomy" id="3160866"/>
    <lineage>
        <taxon>Bacteria</taxon>
        <taxon>Bacillati</taxon>
        <taxon>Bacillota</taxon>
        <taxon>Bacilli</taxon>
        <taxon>Bacillales</taxon>
        <taxon>Bacillaceae</taxon>
        <taxon>Lysinibacillus</taxon>
    </lineage>
</organism>
<proteinExistence type="predicted"/>
<keyword evidence="1" id="KW-0175">Coiled coil</keyword>
<dbReference type="InterPro" id="IPR038109">
    <property type="entry name" value="DNA_bind_recomb_sf"/>
</dbReference>
<dbReference type="CDD" id="cd00338">
    <property type="entry name" value="Ser_Recombinase"/>
    <property type="match status" value="1"/>
</dbReference>
<dbReference type="RefSeq" id="WP_349658729.1">
    <property type="nucleotide sequence ID" value="NZ_JBEGDG010000002.1"/>
</dbReference>
<feature type="domain" description="Resolvase/invertase-type recombinase catalytic" evidence="2">
    <location>
        <begin position="2"/>
        <end position="148"/>
    </location>
</feature>
<dbReference type="EMBL" id="JBEGDG010000002">
    <property type="protein sequence ID" value="MEQ6353980.1"/>
    <property type="molecule type" value="Genomic_DNA"/>
</dbReference>
<dbReference type="PROSITE" id="PS51736">
    <property type="entry name" value="RECOMBINASES_3"/>
    <property type="match status" value="1"/>
</dbReference>
<dbReference type="PANTHER" id="PTHR30461">
    <property type="entry name" value="DNA-INVERTASE FROM LAMBDOID PROPHAGE"/>
    <property type="match status" value="1"/>
</dbReference>